<evidence type="ECO:0000313" key="3">
    <source>
        <dbReference type="Proteomes" id="UP000003688"/>
    </source>
</evidence>
<evidence type="ECO:0000256" key="1">
    <source>
        <dbReference type="SAM" id="Phobius"/>
    </source>
</evidence>
<evidence type="ECO:0008006" key="4">
    <source>
        <dbReference type="Google" id="ProtNLM"/>
    </source>
</evidence>
<accession>B9XK08</accession>
<reference evidence="2 3" key="1">
    <citation type="journal article" date="2011" name="J. Bacteriol.">
        <title>Genome sequence of 'Pedosphaera parvula' Ellin514, an aerobic Verrucomicrobial isolate from pasture soil.</title>
        <authorList>
            <person name="Kant R."/>
            <person name="van Passel M.W."/>
            <person name="Sangwan P."/>
            <person name="Palva A."/>
            <person name="Lucas S."/>
            <person name="Copeland A."/>
            <person name="Lapidus A."/>
            <person name="Glavina Del Rio T."/>
            <person name="Dalin E."/>
            <person name="Tice H."/>
            <person name="Bruce D."/>
            <person name="Goodwin L."/>
            <person name="Pitluck S."/>
            <person name="Chertkov O."/>
            <person name="Larimer F.W."/>
            <person name="Land M.L."/>
            <person name="Hauser L."/>
            <person name="Brettin T.S."/>
            <person name="Detter J.C."/>
            <person name="Han S."/>
            <person name="de Vos W.M."/>
            <person name="Janssen P.H."/>
            <person name="Smidt H."/>
        </authorList>
    </citation>
    <scope>NUCLEOTIDE SEQUENCE [LARGE SCALE GENOMIC DNA]</scope>
    <source>
        <strain evidence="2 3">Ellin514</strain>
    </source>
</reference>
<dbReference type="EMBL" id="ABOX02000023">
    <property type="protein sequence ID" value="EEF59831.1"/>
    <property type="molecule type" value="Genomic_DNA"/>
</dbReference>
<keyword evidence="1" id="KW-0812">Transmembrane</keyword>
<organism evidence="2 3">
    <name type="scientific">Pedosphaera parvula (strain Ellin514)</name>
    <dbReference type="NCBI Taxonomy" id="320771"/>
    <lineage>
        <taxon>Bacteria</taxon>
        <taxon>Pseudomonadati</taxon>
        <taxon>Verrucomicrobiota</taxon>
        <taxon>Pedosphaerae</taxon>
        <taxon>Pedosphaerales</taxon>
        <taxon>Pedosphaeraceae</taxon>
        <taxon>Pedosphaera</taxon>
    </lineage>
</organism>
<comment type="caution">
    <text evidence="2">The sequence shown here is derived from an EMBL/GenBank/DDBJ whole genome shotgun (WGS) entry which is preliminary data.</text>
</comment>
<keyword evidence="1" id="KW-1133">Transmembrane helix</keyword>
<evidence type="ECO:0000313" key="2">
    <source>
        <dbReference type="EMBL" id="EEF59831.1"/>
    </source>
</evidence>
<protein>
    <recommendedName>
        <fullName evidence="4">DUF1328 domain-containing protein</fullName>
    </recommendedName>
</protein>
<dbReference type="RefSeq" id="WP_007416151.1">
    <property type="nucleotide sequence ID" value="NZ_ABOX02000023.1"/>
</dbReference>
<keyword evidence="3" id="KW-1185">Reference proteome</keyword>
<gene>
    <name evidence="2" type="ORF">Cflav_PD2838</name>
</gene>
<proteinExistence type="predicted"/>
<sequence length="57" mass="5959" precursor="true">MKLSTMLLLLCIVGLVLGLADVGSPALSGVSRALGATFFVLFFLAWCTEGISANKLE</sequence>
<feature type="transmembrane region" description="Helical" evidence="1">
    <location>
        <begin position="30"/>
        <end position="48"/>
    </location>
</feature>
<dbReference type="STRING" id="320771.Cflav_PD2838"/>
<dbReference type="AlphaFoldDB" id="B9XK08"/>
<dbReference type="Proteomes" id="UP000003688">
    <property type="component" value="Unassembled WGS sequence"/>
</dbReference>
<name>B9XK08_PEDPL</name>
<keyword evidence="1" id="KW-0472">Membrane</keyword>